<reference evidence="1" key="2">
    <citation type="journal article" date="2015" name="Fish Shellfish Immunol.">
        <title>Early steps in the European eel (Anguilla anguilla)-Vibrio vulnificus interaction in the gills: Role of the RtxA13 toxin.</title>
        <authorList>
            <person name="Callol A."/>
            <person name="Pajuelo D."/>
            <person name="Ebbesson L."/>
            <person name="Teles M."/>
            <person name="MacKenzie S."/>
            <person name="Amaro C."/>
        </authorList>
    </citation>
    <scope>NUCLEOTIDE SEQUENCE</scope>
</reference>
<name>A0A0E9V478_ANGAN</name>
<sequence>MIRQILSAYLTKYYYCT</sequence>
<reference evidence="1" key="1">
    <citation type="submission" date="2014-11" db="EMBL/GenBank/DDBJ databases">
        <authorList>
            <person name="Amaro Gonzalez C."/>
        </authorList>
    </citation>
    <scope>NUCLEOTIDE SEQUENCE</scope>
</reference>
<proteinExistence type="predicted"/>
<accession>A0A0E9V478</accession>
<dbReference type="EMBL" id="GBXM01036347">
    <property type="protein sequence ID" value="JAH72230.1"/>
    <property type="molecule type" value="Transcribed_RNA"/>
</dbReference>
<evidence type="ECO:0000313" key="1">
    <source>
        <dbReference type="EMBL" id="JAH72230.1"/>
    </source>
</evidence>
<dbReference type="AlphaFoldDB" id="A0A0E9V478"/>
<protein>
    <submittedName>
        <fullName evidence="1">Uncharacterized protein</fullName>
    </submittedName>
</protein>
<organism evidence="1">
    <name type="scientific">Anguilla anguilla</name>
    <name type="common">European freshwater eel</name>
    <name type="synonym">Muraena anguilla</name>
    <dbReference type="NCBI Taxonomy" id="7936"/>
    <lineage>
        <taxon>Eukaryota</taxon>
        <taxon>Metazoa</taxon>
        <taxon>Chordata</taxon>
        <taxon>Craniata</taxon>
        <taxon>Vertebrata</taxon>
        <taxon>Euteleostomi</taxon>
        <taxon>Actinopterygii</taxon>
        <taxon>Neopterygii</taxon>
        <taxon>Teleostei</taxon>
        <taxon>Anguilliformes</taxon>
        <taxon>Anguillidae</taxon>
        <taxon>Anguilla</taxon>
    </lineage>
</organism>